<evidence type="ECO:0000256" key="1">
    <source>
        <dbReference type="ARBA" id="ARBA00038494"/>
    </source>
</evidence>
<protein>
    <submittedName>
        <fullName evidence="4">Glycosyltransferase, GT2 family</fullName>
    </submittedName>
</protein>
<evidence type="ECO:0000259" key="3">
    <source>
        <dbReference type="Pfam" id="PF00535"/>
    </source>
</evidence>
<keyword evidence="2" id="KW-0812">Transmembrane</keyword>
<evidence type="ECO:0000313" key="5">
    <source>
        <dbReference type="Proteomes" id="UP000190367"/>
    </source>
</evidence>
<comment type="similarity">
    <text evidence="1">Belongs to the glycosyltransferase 2 family. WaaE/KdtX subfamily.</text>
</comment>
<keyword evidence="2" id="KW-1133">Transmembrane helix</keyword>
<dbReference type="Proteomes" id="UP000190367">
    <property type="component" value="Unassembled WGS sequence"/>
</dbReference>
<keyword evidence="5" id="KW-1185">Reference proteome</keyword>
<gene>
    <name evidence="4" type="ORF">SAMN04488128_1021559</name>
</gene>
<dbReference type="Gene3D" id="3.90.550.10">
    <property type="entry name" value="Spore Coat Polysaccharide Biosynthesis Protein SpsA, Chain A"/>
    <property type="match status" value="1"/>
</dbReference>
<dbReference type="PANTHER" id="PTHR43630">
    <property type="entry name" value="POLY-BETA-1,6-N-ACETYL-D-GLUCOSAMINE SYNTHASE"/>
    <property type="match status" value="1"/>
</dbReference>
<dbReference type="OrthoDB" id="6638511at2"/>
<dbReference type="EMBL" id="FUWZ01000002">
    <property type="protein sequence ID" value="SKA20406.1"/>
    <property type="molecule type" value="Genomic_DNA"/>
</dbReference>
<dbReference type="SUPFAM" id="SSF53448">
    <property type="entry name" value="Nucleotide-diphospho-sugar transferases"/>
    <property type="match status" value="1"/>
</dbReference>
<dbReference type="AlphaFoldDB" id="A0A1T4RX10"/>
<dbReference type="RefSeq" id="WP_078670013.1">
    <property type="nucleotide sequence ID" value="NZ_FUWZ01000002.1"/>
</dbReference>
<proteinExistence type="inferred from homology"/>
<sequence>MYGSSIAIVIAAKNEEKYIEKCITSITEQNYPQELVKIIVCDGKSTDRTPDIVKAISGVSPNVELLINEREAAPFAFNLGIRHSNTNYLMILGAHAELKPNYLTDAISFLEAHPEISCLGGILDNVYENEASKAIGTAMSLPFGVGNAHFRTGAQEGFVDTVAFGIYKREIFEAIGVFDEELIRNQDDEFNYRLTKWGGKIYLLPALQSRYFVRASFKKLFRQYYQYGYWKVFVNKKHKIVTSVRQLFPPMFVLFLVSLPVMLLLGTWFLYFYLAILCLYLLIASWFAAKSANSFKNFSNIFLSFLCLHVGYGAGYLVGLYDVLLLGKSPVQNAKMKTLTR</sequence>
<evidence type="ECO:0000313" key="4">
    <source>
        <dbReference type="EMBL" id="SKA20406.1"/>
    </source>
</evidence>
<dbReference type="PANTHER" id="PTHR43630:SF2">
    <property type="entry name" value="GLYCOSYLTRANSFERASE"/>
    <property type="match status" value="1"/>
</dbReference>
<dbReference type="Pfam" id="PF00535">
    <property type="entry name" value="Glycos_transf_2"/>
    <property type="match status" value="1"/>
</dbReference>
<dbReference type="GO" id="GO:0016740">
    <property type="term" value="F:transferase activity"/>
    <property type="evidence" value="ECO:0007669"/>
    <property type="project" value="UniProtKB-KW"/>
</dbReference>
<evidence type="ECO:0000256" key="2">
    <source>
        <dbReference type="SAM" id="Phobius"/>
    </source>
</evidence>
<accession>A0A1T4RX10</accession>
<feature type="transmembrane region" description="Helical" evidence="2">
    <location>
        <begin position="271"/>
        <end position="289"/>
    </location>
</feature>
<feature type="domain" description="Glycosyltransferase 2-like" evidence="3">
    <location>
        <begin position="8"/>
        <end position="175"/>
    </location>
</feature>
<feature type="transmembrane region" description="Helical" evidence="2">
    <location>
        <begin position="247"/>
        <end position="265"/>
    </location>
</feature>
<reference evidence="5" key="1">
    <citation type="submission" date="2017-02" db="EMBL/GenBank/DDBJ databases">
        <authorList>
            <person name="Varghese N."/>
            <person name="Submissions S."/>
        </authorList>
    </citation>
    <scope>NUCLEOTIDE SEQUENCE [LARGE SCALE GENOMIC DNA]</scope>
    <source>
        <strain evidence="5">DSM 22224</strain>
    </source>
</reference>
<organism evidence="4 5">
    <name type="scientific">Chitinophaga eiseniae</name>
    <dbReference type="NCBI Taxonomy" id="634771"/>
    <lineage>
        <taxon>Bacteria</taxon>
        <taxon>Pseudomonadati</taxon>
        <taxon>Bacteroidota</taxon>
        <taxon>Chitinophagia</taxon>
        <taxon>Chitinophagales</taxon>
        <taxon>Chitinophagaceae</taxon>
        <taxon>Chitinophaga</taxon>
    </lineage>
</organism>
<dbReference type="InterPro" id="IPR001173">
    <property type="entry name" value="Glyco_trans_2-like"/>
</dbReference>
<keyword evidence="2" id="KW-0472">Membrane</keyword>
<name>A0A1T4RX10_9BACT</name>
<dbReference type="CDD" id="cd02525">
    <property type="entry name" value="Succinoglycan_BP_ExoA"/>
    <property type="match status" value="1"/>
</dbReference>
<feature type="transmembrane region" description="Helical" evidence="2">
    <location>
        <begin position="301"/>
        <end position="321"/>
    </location>
</feature>
<dbReference type="STRING" id="634771.SAMN04488128_1021559"/>
<keyword evidence="4" id="KW-0808">Transferase</keyword>
<dbReference type="InterPro" id="IPR029044">
    <property type="entry name" value="Nucleotide-diphossugar_trans"/>
</dbReference>